<dbReference type="InterPro" id="IPR058560">
    <property type="entry name" value="DNA_primase_C"/>
</dbReference>
<evidence type="ECO:0000256" key="9">
    <source>
        <dbReference type="ARBA" id="ARBA00023125"/>
    </source>
</evidence>
<dbReference type="PANTHER" id="PTHR10537">
    <property type="entry name" value="DNA PRIMASE LARGE SUBUNIT"/>
    <property type="match status" value="1"/>
</dbReference>
<proteinExistence type="inferred from homology"/>
<dbReference type="Gene3D" id="1.20.930.80">
    <property type="match status" value="1"/>
</dbReference>
<comment type="caution">
    <text evidence="11">The sequence shown here is derived from an EMBL/GenBank/DDBJ whole genome shotgun (WGS) entry which is preliminary data.</text>
</comment>
<feature type="domain" description="DNA primase large subunit C-terminal" evidence="10">
    <location>
        <begin position="302"/>
        <end position="474"/>
    </location>
</feature>
<accession>A0A9P1FVU2</accession>
<evidence type="ECO:0000256" key="4">
    <source>
        <dbReference type="ARBA" id="ARBA00022515"/>
    </source>
</evidence>
<evidence type="ECO:0000256" key="7">
    <source>
        <dbReference type="ARBA" id="ARBA00023004"/>
    </source>
</evidence>
<keyword evidence="8" id="KW-0411">Iron-sulfur</keyword>
<keyword evidence="7" id="KW-0408">Iron</keyword>
<gene>
    <name evidence="11" type="ORF">C1SCF055_LOCUS17042</name>
</gene>
<evidence type="ECO:0000259" key="10">
    <source>
        <dbReference type="Pfam" id="PF04104"/>
    </source>
</evidence>
<dbReference type="OrthoDB" id="421393at2759"/>
<dbReference type="GO" id="GO:0005658">
    <property type="term" value="C:alpha DNA polymerase:primase complex"/>
    <property type="evidence" value="ECO:0007669"/>
    <property type="project" value="UniProtKB-ARBA"/>
</dbReference>
<dbReference type="Pfam" id="PF26466">
    <property type="entry name" value="DNA_primase_lrg_N"/>
    <property type="match status" value="1"/>
</dbReference>
<evidence type="ECO:0000313" key="13">
    <source>
        <dbReference type="EMBL" id="CAL4777333.1"/>
    </source>
</evidence>
<dbReference type="GO" id="GO:0003677">
    <property type="term" value="F:DNA binding"/>
    <property type="evidence" value="ECO:0007669"/>
    <property type="project" value="UniProtKB-KW"/>
</dbReference>
<keyword evidence="4" id="KW-0639">Primosome</keyword>
<evidence type="ECO:0000313" key="11">
    <source>
        <dbReference type="EMBL" id="CAI3990021.1"/>
    </source>
</evidence>
<dbReference type="PANTHER" id="PTHR10537:SF3">
    <property type="entry name" value="DNA PRIMASE LARGE SUBUNIT"/>
    <property type="match status" value="1"/>
</dbReference>
<dbReference type="InterPro" id="IPR016558">
    <property type="entry name" value="DNA_primase_lsu_euk"/>
</dbReference>
<evidence type="ECO:0000256" key="2">
    <source>
        <dbReference type="ARBA" id="ARBA00010564"/>
    </source>
</evidence>
<evidence type="ECO:0000256" key="5">
    <source>
        <dbReference type="ARBA" id="ARBA00022705"/>
    </source>
</evidence>
<dbReference type="GO" id="GO:0051539">
    <property type="term" value="F:4 iron, 4 sulfur cluster binding"/>
    <property type="evidence" value="ECO:0007669"/>
    <property type="project" value="UniProtKB-KW"/>
</dbReference>
<dbReference type="Pfam" id="PF04104">
    <property type="entry name" value="DNA_primase_lrg"/>
    <property type="match status" value="1"/>
</dbReference>
<organism evidence="11">
    <name type="scientific">Cladocopium goreaui</name>
    <dbReference type="NCBI Taxonomy" id="2562237"/>
    <lineage>
        <taxon>Eukaryota</taxon>
        <taxon>Sar</taxon>
        <taxon>Alveolata</taxon>
        <taxon>Dinophyceae</taxon>
        <taxon>Suessiales</taxon>
        <taxon>Symbiodiniaceae</taxon>
        <taxon>Cladocopium</taxon>
    </lineage>
</organism>
<sequence length="501" mass="57346">MKRVYPNQVVPADAAARKLFNGDDLGLTFYTHPPNAEVSVRQFEDFTASRLKLLHAIDRACNSQELRLEAMKEIRPKLAREFRDSGLELGYPETPGKTQSFRIDKLDFQGRDNISHFALRLAFCKNRDAREWFLRQEQRLFVLRFEALSPEARETFVESVGLECTRFQDGDYEMISLKKLQATTPGARIWVEGSRVPQYELNFYVMPFREVPERLISGRRVVLHRGKAFVPASLLKLVITRRFKESLSAALDVAFQGQHVAMIDPRVGGFLRVLQEHGMELVAPRSSSEELSEKLSLGNFEQLLSRSFPPCMRRLVEKQRETKKHLKHAGRLQLRPFLKACGFTFEDSCSWWRKELCRDPTLTSEKFEKSYLYDVEHAYGKKGHLQGQNCCGCPAIIASPGEAAGQVHGCFFKQLEPSALQQQLQRWQVPIATMLEIQRLIKEGKHYQLACIEYFKSQHPSSDGEGVGNSPMDFLRTSCRYHKAQKATSPKDLAEPQAIEG</sequence>
<evidence type="ECO:0000256" key="8">
    <source>
        <dbReference type="ARBA" id="ARBA00023014"/>
    </source>
</evidence>
<dbReference type="GO" id="GO:0006269">
    <property type="term" value="P:DNA replication, synthesis of primer"/>
    <property type="evidence" value="ECO:0007669"/>
    <property type="project" value="UniProtKB-KW"/>
</dbReference>
<evidence type="ECO:0000256" key="3">
    <source>
        <dbReference type="ARBA" id="ARBA00022485"/>
    </source>
</evidence>
<evidence type="ECO:0000256" key="6">
    <source>
        <dbReference type="ARBA" id="ARBA00022723"/>
    </source>
</evidence>
<dbReference type="Proteomes" id="UP001152797">
    <property type="component" value="Unassembled WGS sequence"/>
</dbReference>
<dbReference type="InterPro" id="IPR007238">
    <property type="entry name" value="DNA_primase_lsu_euk/arc"/>
</dbReference>
<keyword evidence="6" id="KW-0479">Metal-binding</keyword>
<dbReference type="GO" id="GO:0046872">
    <property type="term" value="F:metal ion binding"/>
    <property type="evidence" value="ECO:0007669"/>
    <property type="project" value="UniProtKB-KW"/>
</dbReference>
<protein>
    <submittedName>
        <fullName evidence="13">DNA primase large subunit</fullName>
    </submittedName>
</protein>
<dbReference type="EMBL" id="CAMXCT010001432">
    <property type="protein sequence ID" value="CAI3990021.1"/>
    <property type="molecule type" value="Genomic_DNA"/>
</dbReference>
<dbReference type="EMBL" id="CAMXCT020001432">
    <property type="protein sequence ID" value="CAL1143396.1"/>
    <property type="molecule type" value="Genomic_DNA"/>
</dbReference>
<dbReference type="CDD" id="cd07322">
    <property type="entry name" value="PriL_PriS_Eukaryotic"/>
    <property type="match status" value="1"/>
</dbReference>
<comment type="similarity">
    <text evidence="2">Belongs to the eukaryotic-type primase large subunit family.</text>
</comment>
<reference evidence="11" key="1">
    <citation type="submission" date="2022-10" db="EMBL/GenBank/DDBJ databases">
        <authorList>
            <person name="Chen Y."/>
            <person name="Dougan E. K."/>
            <person name="Chan C."/>
            <person name="Rhodes N."/>
            <person name="Thang M."/>
        </authorList>
    </citation>
    <scope>NUCLEOTIDE SEQUENCE</scope>
</reference>
<evidence type="ECO:0000313" key="12">
    <source>
        <dbReference type="EMBL" id="CAL1143396.1"/>
    </source>
</evidence>
<dbReference type="AlphaFoldDB" id="A0A9P1FVU2"/>
<reference evidence="12" key="2">
    <citation type="submission" date="2024-04" db="EMBL/GenBank/DDBJ databases">
        <authorList>
            <person name="Chen Y."/>
            <person name="Shah S."/>
            <person name="Dougan E. K."/>
            <person name="Thang M."/>
            <person name="Chan C."/>
        </authorList>
    </citation>
    <scope>NUCLEOTIDE SEQUENCE [LARGE SCALE GENOMIC DNA]</scope>
</reference>
<keyword evidence="5" id="KW-0235">DNA replication</keyword>
<comment type="cofactor">
    <cofactor evidence="1">
        <name>[4Fe-4S] cluster</name>
        <dbReference type="ChEBI" id="CHEBI:49883"/>
    </cofactor>
</comment>
<dbReference type="GO" id="GO:0006270">
    <property type="term" value="P:DNA replication initiation"/>
    <property type="evidence" value="ECO:0007669"/>
    <property type="project" value="TreeGrafter"/>
</dbReference>
<dbReference type="EMBL" id="CAMXCT030001432">
    <property type="protein sequence ID" value="CAL4777333.1"/>
    <property type="molecule type" value="Genomic_DNA"/>
</dbReference>
<name>A0A9P1FVU2_9DINO</name>
<keyword evidence="14" id="KW-1185">Reference proteome</keyword>
<keyword evidence="9" id="KW-0238">DNA-binding</keyword>
<evidence type="ECO:0000256" key="1">
    <source>
        <dbReference type="ARBA" id="ARBA00001966"/>
    </source>
</evidence>
<evidence type="ECO:0000313" key="14">
    <source>
        <dbReference type="Proteomes" id="UP001152797"/>
    </source>
</evidence>
<keyword evidence="3" id="KW-0004">4Fe-4S</keyword>